<sequence>MCTLWKSVLSCCKRTLPSVNIITMKGCPWSATMYCIVHPVAIKSPGLRCTRTHL</sequence>
<gene>
    <name evidence="1" type="ORF">DPEC_G00007790</name>
</gene>
<keyword evidence="2" id="KW-1185">Reference proteome</keyword>
<dbReference type="Proteomes" id="UP001157502">
    <property type="component" value="Chromosome 1"/>
</dbReference>
<accession>A0ACC2HKY6</accession>
<comment type="caution">
    <text evidence="1">The sequence shown here is derived from an EMBL/GenBank/DDBJ whole genome shotgun (WGS) entry which is preliminary data.</text>
</comment>
<dbReference type="EMBL" id="CM055728">
    <property type="protein sequence ID" value="KAJ8016492.1"/>
    <property type="molecule type" value="Genomic_DNA"/>
</dbReference>
<organism evidence="1 2">
    <name type="scientific">Dallia pectoralis</name>
    <name type="common">Alaska blackfish</name>
    <dbReference type="NCBI Taxonomy" id="75939"/>
    <lineage>
        <taxon>Eukaryota</taxon>
        <taxon>Metazoa</taxon>
        <taxon>Chordata</taxon>
        <taxon>Craniata</taxon>
        <taxon>Vertebrata</taxon>
        <taxon>Euteleostomi</taxon>
        <taxon>Actinopterygii</taxon>
        <taxon>Neopterygii</taxon>
        <taxon>Teleostei</taxon>
        <taxon>Protacanthopterygii</taxon>
        <taxon>Esociformes</taxon>
        <taxon>Umbridae</taxon>
        <taxon>Dallia</taxon>
    </lineage>
</organism>
<evidence type="ECO:0000313" key="2">
    <source>
        <dbReference type="Proteomes" id="UP001157502"/>
    </source>
</evidence>
<protein>
    <submittedName>
        <fullName evidence="1">Uncharacterized protein</fullName>
    </submittedName>
</protein>
<name>A0ACC2HKY6_DALPE</name>
<proteinExistence type="predicted"/>
<reference evidence="1" key="1">
    <citation type="submission" date="2021-05" db="EMBL/GenBank/DDBJ databases">
        <authorList>
            <person name="Pan Q."/>
            <person name="Jouanno E."/>
            <person name="Zahm M."/>
            <person name="Klopp C."/>
            <person name="Cabau C."/>
            <person name="Louis A."/>
            <person name="Berthelot C."/>
            <person name="Parey E."/>
            <person name="Roest Crollius H."/>
            <person name="Montfort J."/>
            <person name="Robinson-Rechavi M."/>
            <person name="Bouchez O."/>
            <person name="Lampietro C."/>
            <person name="Lopez Roques C."/>
            <person name="Donnadieu C."/>
            <person name="Postlethwait J."/>
            <person name="Bobe J."/>
            <person name="Dillon D."/>
            <person name="Chandos A."/>
            <person name="von Hippel F."/>
            <person name="Guiguen Y."/>
        </authorList>
    </citation>
    <scope>NUCLEOTIDE SEQUENCE</scope>
    <source>
        <strain evidence="1">YG-Jan2019</strain>
    </source>
</reference>
<feature type="non-terminal residue" evidence="1">
    <location>
        <position position="54"/>
    </location>
</feature>
<evidence type="ECO:0000313" key="1">
    <source>
        <dbReference type="EMBL" id="KAJ8016492.1"/>
    </source>
</evidence>